<dbReference type="EMBL" id="PVSR01000003">
    <property type="protein sequence ID" value="PRW64695.1"/>
    <property type="molecule type" value="Genomic_DNA"/>
</dbReference>
<dbReference type="Proteomes" id="UP000239352">
    <property type="component" value="Unassembled WGS sequence"/>
</dbReference>
<evidence type="ECO:0000313" key="3">
    <source>
        <dbReference type="Proteomes" id="UP000239352"/>
    </source>
</evidence>
<evidence type="ECO:0000313" key="2">
    <source>
        <dbReference type="EMBL" id="PRW64695.1"/>
    </source>
</evidence>
<proteinExistence type="predicted"/>
<feature type="transmembrane region" description="Helical" evidence="1">
    <location>
        <begin position="46"/>
        <end position="63"/>
    </location>
</feature>
<feature type="transmembrane region" description="Helical" evidence="1">
    <location>
        <begin position="20"/>
        <end position="39"/>
    </location>
</feature>
<keyword evidence="3" id="KW-1185">Reference proteome</keyword>
<protein>
    <submittedName>
        <fullName evidence="2">Uncharacterized protein</fullName>
    </submittedName>
</protein>
<keyword evidence="1" id="KW-0472">Membrane</keyword>
<reference evidence="2 3" key="1">
    <citation type="submission" date="2018-03" db="EMBL/GenBank/DDBJ databases">
        <title>Actinopolyspora mortivallis from Sahara, screening for active biomolecules.</title>
        <authorList>
            <person name="Selama O."/>
            <person name="Wellington E.M.H."/>
            <person name="Hacene H."/>
        </authorList>
    </citation>
    <scope>NUCLEOTIDE SEQUENCE [LARGE SCALE GENOMIC DNA]</scope>
    <source>
        <strain evidence="2 3">M5A</strain>
    </source>
</reference>
<accession>A0A2T0H008</accession>
<feature type="non-terminal residue" evidence="2">
    <location>
        <position position="1"/>
    </location>
</feature>
<evidence type="ECO:0000256" key="1">
    <source>
        <dbReference type="SAM" id="Phobius"/>
    </source>
</evidence>
<keyword evidence="1" id="KW-0812">Transmembrane</keyword>
<organism evidence="2 3">
    <name type="scientific">Actinopolyspora mortivallis</name>
    <dbReference type="NCBI Taxonomy" id="33906"/>
    <lineage>
        <taxon>Bacteria</taxon>
        <taxon>Bacillati</taxon>
        <taxon>Actinomycetota</taxon>
        <taxon>Actinomycetes</taxon>
        <taxon>Actinopolysporales</taxon>
        <taxon>Actinopolysporaceae</taxon>
        <taxon>Actinopolyspora</taxon>
    </lineage>
</organism>
<sequence length="187" mass="19291">TLGLALLASGFSIAVGASPVTIGAVALGVLGCGMLAGAFLRGGRGLIAFAIPVALVSMLATQIPERPWNGFTHVDVLPSRAAELGSEYSGSVGSITLRLQDMRLPSEGRTHTSVRLGAGATTVYLPREADVHLTCSTDFGSVDCLGTERAGRNLRVERTDLGPDGSGGGELRLALRTNTGTVEVFRV</sequence>
<keyword evidence="1" id="KW-1133">Transmembrane helix</keyword>
<gene>
    <name evidence="2" type="ORF">CEP50_04960</name>
</gene>
<comment type="caution">
    <text evidence="2">The sequence shown here is derived from an EMBL/GenBank/DDBJ whole genome shotgun (WGS) entry which is preliminary data.</text>
</comment>
<dbReference type="STRING" id="1050202.GCA_000384035_00333"/>
<dbReference type="InParanoid" id="A0A2T0H008"/>
<dbReference type="AlphaFoldDB" id="A0A2T0H008"/>
<name>A0A2T0H008_ACTMO</name>